<keyword evidence="3" id="KW-1185">Reference proteome</keyword>
<feature type="compositionally biased region" description="Basic and acidic residues" evidence="1">
    <location>
        <begin position="339"/>
        <end position="353"/>
    </location>
</feature>
<organism evidence="2 3">
    <name type="scientific">Echria macrotheca</name>
    <dbReference type="NCBI Taxonomy" id="438768"/>
    <lineage>
        <taxon>Eukaryota</taxon>
        <taxon>Fungi</taxon>
        <taxon>Dikarya</taxon>
        <taxon>Ascomycota</taxon>
        <taxon>Pezizomycotina</taxon>
        <taxon>Sordariomycetes</taxon>
        <taxon>Sordariomycetidae</taxon>
        <taxon>Sordariales</taxon>
        <taxon>Schizotheciaceae</taxon>
        <taxon>Echria</taxon>
    </lineage>
</organism>
<evidence type="ECO:0000313" key="3">
    <source>
        <dbReference type="Proteomes" id="UP001239445"/>
    </source>
</evidence>
<reference evidence="2" key="1">
    <citation type="submission" date="2023-06" db="EMBL/GenBank/DDBJ databases">
        <title>Genome-scale phylogeny and comparative genomics of the fungal order Sordariales.</title>
        <authorList>
            <consortium name="Lawrence Berkeley National Laboratory"/>
            <person name="Hensen N."/>
            <person name="Bonometti L."/>
            <person name="Westerberg I."/>
            <person name="Brannstrom I.O."/>
            <person name="Guillou S."/>
            <person name="Cros-Aarteil S."/>
            <person name="Calhoun S."/>
            <person name="Haridas S."/>
            <person name="Kuo A."/>
            <person name="Mondo S."/>
            <person name="Pangilinan J."/>
            <person name="Riley R."/>
            <person name="Labutti K."/>
            <person name="Andreopoulos B."/>
            <person name="Lipzen A."/>
            <person name="Chen C."/>
            <person name="Yanf M."/>
            <person name="Daum C."/>
            <person name="Ng V."/>
            <person name="Clum A."/>
            <person name="Steindorff A."/>
            <person name="Ohm R."/>
            <person name="Martin F."/>
            <person name="Silar P."/>
            <person name="Natvig D."/>
            <person name="Lalanne C."/>
            <person name="Gautier V."/>
            <person name="Ament-Velasquez S.L."/>
            <person name="Kruys A."/>
            <person name="Hutchinson M.I."/>
            <person name="Powell A.J."/>
            <person name="Barry K."/>
            <person name="Miller A.N."/>
            <person name="Grigoriev I.V."/>
            <person name="Debuchy R."/>
            <person name="Gladieux P."/>
            <person name="Thoren M.H."/>
            <person name="Johannesson H."/>
        </authorList>
    </citation>
    <scope>NUCLEOTIDE SEQUENCE</scope>
    <source>
        <strain evidence="2">PSN4</strain>
    </source>
</reference>
<name>A0AAJ0BDH1_9PEZI</name>
<dbReference type="InterPro" id="IPR011333">
    <property type="entry name" value="SKP1/BTB/POZ_sf"/>
</dbReference>
<dbReference type="Proteomes" id="UP001239445">
    <property type="component" value="Unassembled WGS sequence"/>
</dbReference>
<feature type="compositionally biased region" description="Acidic residues" evidence="1">
    <location>
        <begin position="354"/>
        <end position="364"/>
    </location>
</feature>
<dbReference type="EMBL" id="MU839834">
    <property type="protein sequence ID" value="KAK1755058.1"/>
    <property type="molecule type" value="Genomic_DNA"/>
</dbReference>
<evidence type="ECO:0008006" key="4">
    <source>
        <dbReference type="Google" id="ProtNLM"/>
    </source>
</evidence>
<gene>
    <name evidence="2" type="ORF">QBC47DRAFT_413965</name>
</gene>
<dbReference type="Gene3D" id="3.30.710.10">
    <property type="entry name" value="Potassium Channel Kv1.1, Chain A"/>
    <property type="match status" value="1"/>
</dbReference>
<sequence>MTKMRGDIPTIRQQSGPDMVTVLVGQQQREFHLNRKLLCSTSSFFRAHLESSSSSSSTQNGPSSSSSSSSTSSDIDQEDEEEETMWLPAESPDMFALFVLWLHHRRSFASLIDRAIPFSVPSDSPQIQSLRWSLARLHIFASIISLPALQDIAMDALQDLYLRCDLDVSPRFVAYLYQECDASHAVRLRKWAVAMLAWSLACCNMTPLSSSPLTHEQGGGEVSGTSSDKNNNIHALWDKIFAAYPALAEDYRIHLSKMAQSKADIRIKNPQLRLPMNKLRSGERFFGFRQCSFHSHRASVGEGLCPHLDFFEQHRNNHCGSVVPPPGLPPRIRTPGAVERQRQRQKYEKRINEAEEEEEEEEEVMEDIISPVGEEGRRVDVSGISFLDLS</sequence>
<evidence type="ECO:0000313" key="2">
    <source>
        <dbReference type="EMBL" id="KAK1755058.1"/>
    </source>
</evidence>
<feature type="region of interest" description="Disordered" evidence="1">
    <location>
        <begin position="321"/>
        <end position="364"/>
    </location>
</feature>
<evidence type="ECO:0000256" key="1">
    <source>
        <dbReference type="SAM" id="MobiDB-lite"/>
    </source>
</evidence>
<feature type="compositionally biased region" description="Low complexity" evidence="1">
    <location>
        <begin position="51"/>
        <end position="73"/>
    </location>
</feature>
<accession>A0AAJ0BDH1</accession>
<feature type="region of interest" description="Disordered" evidence="1">
    <location>
        <begin position="51"/>
        <end position="86"/>
    </location>
</feature>
<feature type="compositionally biased region" description="Acidic residues" evidence="1">
    <location>
        <begin position="75"/>
        <end position="84"/>
    </location>
</feature>
<proteinExistence type="predicted"/>
<comment type="caution">
    <text evidence="2">The sequence shown here is derived from an EMBL/GenBank/DDBJ whole genome shotgun (WGS) entry which is preliminary data.</text>
</comment>
<protein>
    <recommendedName>
        <fullName evidence="4">BTB domain-containing protein</fullName>
    </recommendedName>
</protein>
<dbReference type="AlphaFoldDB" id="A0AAJ0BDH1"/>